<accession>A0AAD8SQH3</accession>
<organism evidence="1 2">
    <name type="scientific">Lolium multiflorum</name>
    <name type="common">Italian ryegrass</name>
    <name type="synonym">Lolium perenne subsp. multiflorum</name>
    <dbReference type="NCBI Taxonomy" id="4521"/>
    <lineage>
        <taxon>Eukaryota</taxon>
        <taxon>Viridiplantae</taxon>
        <taxon>Streptophyta</taxon>
        <taxon>Embryophyta</taxon>
        <taxon>Tracheophyta</taxon>
        <taxon>Spermatophyta</taxon>
        <taxon>Magnoliopsida</taxon>
        <taxon>Liliopsida</taxon>
        <taxon>Poales</taxon>
        <taxon>Poaceae</taxon>
        <taxon>BOP clade</taxon>
        <taxon>Pooideae</taxon>
        <taxon>Poodae</taxon>
        <taxon>Poeae</taxon>
        <taxon>Poeae Chloroplast Group 2 (Poeae type)</taxon>
        <taxon>Loliodinae</taxon>
        <taxon>Loliinae</taxon>
        <taxon>Lolium</taxon>
    </lineage>
</organism>
<proteinExistence type="predicted"/>
<keyword evidence="2" id="KW-1185">Reference proteome</keyword>
<dbReference type="SUPFAM" id="SSF52047">
    <property type="entry name" value="RNI-like"/>
    <property type="match status" value="1"/>
</dbReference>
<name>A0AAD8SQH3_LOLMU</name>
<dbReference type="Proteomes" id="UP001231189">
    <property type="component" value="Unassembled WGS sequence"/>
</dbReference>
<evidence type="ECO:0000313" key="1">
    <source>
        <dbReference type="EMBL" id="KAK1662521.1"/>
    </source>
</evidence>
<dbReference type="InterPro" id="IPR044809">
    <property type="entry name" value="AUF1-like"/>
</dbReference>
<dbReference type="AlphaFoldDB" id="A0AAD8SQH3"/>
<comment type="caution">
    <text evidence="1">The sequence shown here is derived from an EMBL/GenBank/DDBJ whole genome shotgun (WGS) entry which is preliminary data.</text>
</comment>
<dbReference type="InterPro" id="IPR032675">
    <property type="entry name" value="LRR_dom_sf"/>
</dbReference>
<evidence type="ECO:0000313" key="2">
    <source>
        <dbReference type="Proteomes" id="UP001231189"/>
    </source>
</evidence>
<protein>
    <submittedName>
        <fullName evidence="1">Uncharacterized protein</fullName>
    </submittedName>
</protein>
<dbReference type="Gene3D" id="3.80.10.10">
    <property type="entry name" value="Ribonuclease Inhibitor"/>
    <property type="match status" value="1"/>
</dbReference>
<dbReference type="EMBL" id="JAUUTY010000003">
    <property type="protein sequence ID" value="KAK1662521.1"/>
    <property type="molecule type" value="Genomic_DNA"/>
</dbReference>
<reference evidence="1" key="1">
    <citation type="submission" date="2023-07" db="EMBL/GenBank/DDBJ databases">
        <title>A chromosome-level genome assembly of Lolium multiflorum.</title>
        <authorList>
            <person name="Chen Y."/>
            <person name="Copetti D."/>
            <person name="Kolliker R."/>
            <person name="Studer B."/>
        </authorList>
    </citation>
    <scope>NUCLEOTIDE SEQUENCE</scope>
    <source>
        <strain evidence="1">02402/16</strain>
        <tissue evidence="1">Leaf</tissue>
    </source>
</reference>
<gene>
    <name evidence="1" type="ORF">QYE76_050680</name>
</gene>
<dbReference type="PANTHER" id="PTHR31215">
    <property type="entry name" value="OS05G0510400 PROTEIN-RELATED"/>
    <property type="match status" value="1"/>
</dbReference>
<sequence length="258" mass="28036">MSEAGDPLESLPAAILADVLGRVADTGDLAACRLASRALLAASYHCPRVSLSAAARARRRRRREGGGGDAFRSVAANVASLIGPCLRFLALDASEGHGFPDDAMWVEEGEFDEGDDLHLTCGESVASWAATAAGPALREVDIADFWPQSCWRKAEALPVISRLCHDLVKLKLKNAWLSVAGLKIMPNLIHLALDFIRLDDEDLSALNRCFPCLETLYLIGVGGLKDPKIDLPQLKICCWEVLLSKRWISPTSRRRHAG</sequence>